<proteinExistence type="predicted"/>
<accession>A0AA49JI63</accession>
<dbReference type="SUPFAM" id="SSF81301">
    <property type="entry name" value="Nucleotidyltransferase"/>
    <property type="match status" value="1"/>
</dbReference>
<evidence type="ECO:0000313" key="1">
    <source>
        <dbReference type="EMBL" id="WKN39700.1"/>
    </source>
</evidence>
<dbReference type="EMBL" id="CP120682">
    <property type="protein sequence ID" value="WKN39700.1"/>
    <property type="molecule type" value="Genomic_DNA"/>
</dbReference>
<name>A0AA49JI63_9BACT</name>
<organism evidence="1">
    <name type="scientific">Roseihalotalea indica</name>
    <dbReference type="NCBI Taxonomy" id="2867963"/>
    <lineage>
        <taxon>Bacteria</taxon>
        <taxon>Pseudomonadati</taxon>
        <taxon>Bacteroidota</taxon>
        <taxon>Cytophagia</taxon>
        <taxon>Cytophagales</taxon>
        <taxon>Catalimonadaceae</taxon>
        <taxon>Roseihalotalea</taxon>
    </lineage>
</organism>
<dbReference type="Gene3D" id="3.30.460.10">
    <property type="entry name" value="Beta Polymerase, domain 2"/>
    <property type="match status" value="1"/>
</dbReference>
<dbReference type="InterPro" id="IPR007344">
    <property type="entry name" value="GrpB/CoaE"/>
</dbReference>
<reference evidence="1" key="2">
    <citation type="journal article" date="2024" name="Antonie Van Leeuwenhoek">
        <title>Roseihalotalea indica gen. nov., sp. nov., a halophilic Bacteroidetes from mesopelagic Southwest Indian Ocean with higher carbohydrate metabolic potential.</title>
        <authorList>
            <person name="Chen B."/>
            <person name="Zhang M."/>
            <person name="Lin D."/>
            <person name="Ye J."/>
            <person name="Tang K."/>
        </authorList>
    </citation>
    <scope>NUCLEOTIDE SEQUENCE</scope>
    <source>
        <strain evidence="1">TK19036</strain>
    </source>
</reference>
<dbReference type="PANTHER" id="PTHR34822:SF1">
    <property type="entry name" value="GRPB FAMILY PROTEIN"/>
    <property type="match status" value="1"/>
</dbReference>
<protein>
    <submittedName>
        <fullName evidence="1">GrpB family protein</fullName>
    </submittedName>
</protein>
<dbReference type="Pfam" id="PF04229">
    <property type="entry name" value="GrpB"/>
    <property type="match status" value="1"/>
</dbReference>
<gene>
    <name evidence="1" type="ORF">K4G66_13465</name>
</gene>
<sequence>MPKSLNELTIEELGQLFPVVLSEPNQYWGVMFKKERERIIDILRIDEARIHHIGSTAVPNLVAKPTIDILVELPKATNISLLNQQFTRLGYDVIPRPTKPAPHLMFAKGYTPTGLQGQTFHVHPRYFGDWDEPYFCHYLKNHPEVAREYAVLKQKLAIQFRNNREDYTQGKTEFVQKISALARKEGNKL</sequence>
<dbReference type="AlphaFoldDB" id="A0AA49JI63"/>
<dbReference type="PANTHER" id="PTHR34822">
    <property type="entry name" value="GRPB DOMAIN PROTEIN (AFU_ORTHOLOGUE AFUA_1G01530)"/>
    <property type="match status" value="1"/>
</dbReference>
<dbReference type="InterPro" id="IPR043519">
    <property type="entry name" value="NT_sf"/>
</dbReference>
<reference evidence="1" key="1">
    <citation type="journal article" date="2023" name="Comput. Struct. Biotechnol. J.">
        <title>Discovery of a novel marine Bacteroidetes with a rich repertoire of carbohydrate-active enzymes.</title>
        <authorList>
            <person name="Chen B."/>
            <person name="Liu G."/>
            <person name="Chen Q."/>
            <person name="Wang H."/>
            <person name="Liu L."/>
            <person name="Tang K."/>
        </authorList>
    </citation>
    <scope>NUCLEOTIDE SEQUENCE</scope>
    <source>
        <strain evidence="1">TK19036</strain>
    </source>
</reference>